<dbReference type="Proteomes" id="UP000184304">
    <property type="component" value="Unassembled WGS sequence"/>
</dbReference>
<accession>A0A1L9MVB7</accession>
<proteinExistence type="predicted"/>
<dbReference type="VEuPathDB" id="FungiDB:ASPTUDRAFT_46247"/>
<organism evidence="2 3">
    <name type="scientific">Aspergillus tubingensis (strain CBS 134.48)</name>
    <dbReference type="NCBI Taxonomy" id="767770"/>
    <lineage>
        <taxon>Eukaryota</taxon>
        <taxon>Fungi</taxon>
        <taxon>Dikarya</taxon>
        <taxon>Ascomycota</taxon>
        <taxon>Pezizomycotina</taxon>
        <taxon>Eurotiomycetes</taxon>
        <taxon>Eurotiomycetidae</taxon>
        <taxon>Eurotiales</taxon>
        <taxon>Aspergillaceae</taxon>
        <taxon>Aspergillus</taxon>
        <taxon>Aspergillus subgen. Circumdati</taxon>
    </lineage>
</organism>
<feature type="region of interest" description="Disordered" evidence="1">
    <location>
        <begin position="1"/>
        <end position="24"/>
    </location>
</feature>
<evidence type="ECO:0000256" key="1">
    <source>
        <dbReference type="SAM" id="MobiDB-lite"/>
    </source>
</evidence>
<name>A0A1L9MVB7_ASPTC</name>
<evidence type="ECO:0000313" key="3">
    <source>
        <dbReference type="Proteomes" id="UP000184304"/>
    </source>
</evidence>
<sequence>MKPNHHHHPIPSPFPQALSPQHLPRYMIQNSKEGTVDQKPITTTTEYYHHAHSPIHPFAYPTHT</sequence>
<keyword evidence="3" id="KW-1185">Reference proteome</keyword>
<gene>
    <name evidence="2" type="ORF">ASPTUDRAFT_46247</name>
</gene>
<reference evidence="3" key="1">
    <citation type="journal article" date="2017" name="Genome Biol.">
        <title>Comparative genomics reveals high biological diversity and specific adaptations in the industrially and medically important fungal genus Aspergillus.</title>
        <authorList>
            <person name="de Vries R.P."/>
            <person name="Riley R."/>
            <person name="Wiebenga A."/>
            <person name="Aguilar-Osorio G."/>
            <person name="Amillis S."/>
            <person name="Uchima C.A."/>
            <person name="Anderluh G."/>
            <person name="Asadollahi M."/>
            <person name="Askin M."/>
            <person name="Barry K."/>
            <person name="Battaglia E."/>
            <person name="Bayram O."/>
            <person name="Benocci T."/>
            <person name="Braus-Stromeyer S.A."/>
            <person name="Caldana C."/>
            <person name="Canovas D."/>
            <person name="Cerqueira G.C."/>
            <person name="Chen F."/>
            <person name="Chen W."/>
            <person name="Choi C."/>
            <person name="Clum A."/>
            <person name="Dos Santos R.A."/>
            <person name="Damasio A.R."/>
            <person name="Diallinas G."/>
            <person name="Emri T."/>
            <person name="Fekete E."/>
            <person name="Flipphi M."/>
            <person name="Freyberg S."/>
            <person name="Gallo A."/>
            <person name="Gournas C."/>
            <person name="Habgood R."/>
            <person name="Hainaut M."/>
            <person name="Harispe M.L."/>
            <person name="Henrissat B."/>
            <person name="Hilden K.S."/>
            <person name="Hope R."/>
            <person name="Hossain A."/>
            <person name="Karabika E."/>
            <person name="Karaffa L."/>
            <person name="Karanyi Z."/>
            <person name="Krasevec N."/>
            <person name="Kuo A."/>
            <person name="Kusch H."/>
            <person name="LaButti K."/>
            <person name="Lagendijk E.L."/>
            <person name="Lapidus A."/>
            <person name="Levasseur A."/>
            <person name="Lindquist E."/>
            <person name="Lipzen A."/>
            <person name="Logrieco A.F."/>
            <person name="MacCabe A."/>
            <person name="Maekelae M.R."/>
            <person name="Malavazi I."/>
            <person name="Melin P."/>
            <person name="Meyer V."/>
            <person name="Mielnichuk N."/>
            <person name="Miskei M."/>
            <person name="Molnar A.P."/>
            <person name="Mule G."/>
            <person name="Ngan C.Y."/>
            <person name="Orejas M."/>
            <person name="Orosz E."/>
            <person name="Ouedraogo J.P."/>
            <person name="Overkamp K.M."/>
            <person name="Park H.-S."/>
            <person name="Perrone G."/>
            <person name="Piumi F."/>
            <person name="Punt P.J."/>
            <person name="Ram A.F."/>
            <person name="Ramon A."/>
            <person name="Rauscher S."/>
            <person name="Record E."/>
            <person name="Riano-Pachon D.M."/>
            <person name="Robert V."/>
            <person name="Roehrig J."/>
            <person name="Ruller R."/>
            <person name="Salamov A."/>
            <person name="Salih N.S."/>
            <person name="Samson R.A."/>
            <person name="Sandor E."/>
            <person name="Sanguinetti M."/>
            <person name="Schuetze T."/>
            <person name="Sepcic K."/>
            <person name="Shelest E."/>
            <person name="Sherlock G."/>
            <person name="Sophianopoulou V."/>
            <person name="Squina F.M."/>
            <person name="Sun H."/>
            <person name="Susca A."/>
            <person name="Todd R.B."/>
            <person name="Tsang A."/>
            <person name="Unkles S.E."/>
            <person name="van de Wiele N."/>
            <person name="van Rossen-Uffink D."/>
            <person name="Oliveira J.V."/>
            <person name="Vesth T.C."/>
            <person name="Visser J."/>
            <person name="Yu J.-H."/>
            <person name="Zhou M."/>
            <person name="Andersen M.R."/>
            <person name="Archer D.B."/>
            <person name="Baker S.E."/>
            <person name="Benoit I."/>
            <person name="Brakhage A.A."/>
            <person name="Braus G.H."/>
            <person name="Fischer R."/>
            <person name="Frisvad J.C."/>
            <person name="Goldman G.H."/>
            <person name="Houbraken J."/>
            <person name="Oakley B."/>
            <person name="Pocsi I."/>
            <person name="Scazzocchio C."/>
            <person name="Seiboth B."/>
            <person name="vanKuyk P.A."/>
            <person name="Wortman J."/>
            <person name="Dyer P.S."/>
            <person name="Grigoriev I.V."/>
        </authorList>
    </citation>
    <scope>NUCLEOTIDE SEQUENCE [LARGE SCALE GENOMIC DNA]</scope>
    <source>
        <strain evidence="3">CBS 134.48</strain>
    </source>
</reference>
<evidence type="ECO:0000313" key="2">
    <source>
        <dbReference type="EMBL" id="OJI80996.1"/>
    </source>
</evidence>
<dbReference type="EMBL" id="KV878206">
    <property type="protein sequence ID" value="OJI80996.1"/>
    <property type="molecule type" value="Genomic_DNA"/>
</dbReference>
<dbReference type="AlphaFoldDB" id="A0A1L9MVB7"/>
<protein>
    <submittedName>
        <fullName evidence="2">Uncharacterized protein</fullName>
    </submittedName>
</protein>